<evidence type="ECO:0000256" key="4">
    <source>
        <dbReference type="ARBA" id="ARBA00022679"/>
    </source>
</evidence>
<dbReference type="InterPro" id="IPR003661">
    <property type="entry name" value="HisK_dim/P_dom"/>
</dbReference>
<evidence type="ECO:0000256" key="5">
    <source>
        <dbReference type="ARBA" id="ARBA00022741"/>
    </source>
</evidence>
<dbReference type="Pfam" id="PF00512">
    <property type="entry name" value="HisKA"/>
    <property type="match status" value="2"/>
</dbReference>
<dbReference type="GO" id="GO:0000155">
    <property type="term" value="F:phosphorelay sensor kinase activity"/>
    <property type="evidence" value="ECO:0007669"/>
    <property type="project" value="InterPro"/>
</dbReference>
<accession>T0FDD7</accession>
<dbReference type="FunFam" id="3.30.565.10:FF:000037">
    <property type="entry name" value="Hybrid sensor histidine kinase/response regulator"/>
    <property type="match status" value="1"/>
</dbReference>
<evidence type="ECO:0000256" key="10">
    <source>
        <dbReference type="SAM" id="Coils"/>
    </source>
</evidence>
<gene>
    <name evidence="13" type="ORF">LEP1GSC050_4056</name>
</gene>
<dbReference type="SUPFAM" id="SSF55874">
    <property type="entry name" value="ATPase domain of HSP90 chaperone/DNA topoisomerase II/histidine kinase"/>
    <property type="match status" value="2"/>
</dbReference>
<evidence type="ECO:0000256" key="2">
    <source>
        <dbReference type="ARBA" id="ARBA00012438"/>
    </source>
</evidence>
<keyword evidence="10" id="KW-0175">Coiled coil</keyword>
<dbReference type="SMART" id="SM00387">
    <property type="entry name" value="HATPase_c"/>
    <property type="match status" value="2"/>
</dbReference>
<dbReference type="Pfam" id="PF02518">
    <property type="entry name" value="HATPase_c"/>
    <property type="match status" value="2"/>
</dbReference>
<evidence type="ECO:0000256" key="6">
    <source>
        <dbReference type="ARBA" id="ARBA00022777"/>
    </source>
</evidence>
<dbReference type="Gene3D" id="1.10.287.130">
    <property type="match status" value="2"/>
</dbReference>
<dbReference type="CDD" id="cd00082">
    <property type="entry name" value="HisKA"/>
    <property type="match status" value="2"/>
</dbReference>
<feature type="coiled-coil region" evidence="10">
    <location>
        <begin position="169"/>
        <end position="203"/>
    </location>
</feature>
<dbReference type="AlphaFoldDB" id="T0FDD7"/>
<dbReference type="NCBIfam" id="NF047465">
    <property type="entry name" value="hybrid_HK_LvrA"/>
    <property type="match status" value="1"/>
</dbReference>
<dbReference type="OrthoDB" id="9813394at2"/>
<dbReference type="InterPro" id="IPR003594">
    <property type="entry name" value="HATPase_dom"/>
</dbReference>
<dbReference type="InterPro" id="IPR036890">
    <property type="entry name" value="HATPase_C_sf"/>
</dbReference>
<sequence>MHSNPDFRLLFESIPGLFLVLDPGLSIVAVSNAYLAATKTEREAILGRGVFDVFPDNPSDPTATGVSNLRDSLKRVLEDKAPNSMAVQKYDIQLPESEGGGFEEKYWSPVNSPVLDSSGNLIYIIHRVEDVTEFVKLKDLGNQQNRLAEELLSRTASMESEIYLRAQEVQKANKQLLHFNEELSQREKELQQLYKRLNEMNQLKSQFFANVSHELRTPLTLILAPIRKLLNKNDLPDKYRSDLEVVERNAQTLLKHVNDLLDVSKVEAGKMNVEYSEIDLSKLLQRVASHFDSVAKEKSISYFVEGPNILSAQVDPAKVERILLNLLSNAFKFVPAGGKVNCLLNAKEDFANIIVSDNGPGVPDSLRDAIFERFRQVNNGDTRSFGGTGLGLSIVKDFVDLHGGRISVSENSGGGALFDIRIPLKAPTSSFVSTDKYSEISEATVLGTLQEFRRLSEIEGTGVVNRNLPHVLVVEDNSEMREYIYETLKAEFNVSLAVNGKDGLEKAIQLVPDLIITDVMMPIMSGEDMVRELRTVPDLMKTPILLVSAKTEDTLRIRLLQDGGQDYLLKPFAPEELLARARNFIKLKKSVDDLENLNKELEAFSFSISHDLRAPIRGIEGVARFVLEDYSSVLDAEGLRMVNVIISTAAHMANLVDDLLSFHKVTKLEAKFRNINMLDLVKEVIATVKNVYPNTEYDLNIEELPAAFGDLSMIRQVWVNLISNAFKYASKKEKPKIRVGCRRGLREDTYFVKDNGAGFNDKYSDRLFKVFQRLHSNQDFEGTGVGLAIVERIIRRHGGKVQAEGVVNQGATFYFTLPKIA</sequence>
<dbReference type="InterPro" id="IPR013656">
    <property type="entry name" value="PAS_4"/>
</dbReference>
<evidence type="ECO:0000313" key="13">
    <source>
        <dbReference type="EMBL" id="EQA45896.1"/>
    </source>
</evidence>
<dbReference type="InterPro" id="IPR036097">
    <property type="entry name" value="HisK_dim/P_sf"/>
</dbReference>
<keyword evidence="7" id="KW-0067">ATP-binding</keyword>
<feature type="modified residue" description="4-aspartylphosphate" evidence="9">
    <location>
        <position position="518"/>
    </location>
</feature>
<dbReference type="SUPFAM" id="SSF52172">
    <property type="entry name" value="CheY-like"/>
    <property type="match status" value="1"/>
</dbReference>
<keyword evidence="5" id="KW-0547">Nucleotide-binding</keyword>
<dbReference type="PANTHER" id="PTHR43547:SF2">
    <property type="entry name" value="HYBRID SIGNAL TRANSDUCTION HISTIDINE KINASE C"/>
    <property type="match status" value="1"/>
</dbReference>
<dbReference type="RefSeq" id="WP_010568659.1">
    <property type="nucleotide sequence ID" value="NZ_AHMO02000008.1"/>
</dbReference>
<comment type="catalytic activity">
    <reaction evidence="1">
        <text>ATP + protein L-histidine = ADP + protein N-phospho-L-histidine.</text>
        <dbReference type="EC" id="2.7.13.3"/>
    </reaction>
</comment>
<dbReference type="PRINTS" id="PR00344">
    <property type="entry name" value="BCTRLSENSOR"/>
</dbReference>
<dbReference type="Gene3D" id="3.40.50.2300">
    <property type="match status" value="1"/>
</dbReference>
<evidence type="ECO:0000313" key="14">
    <source>
        <dbReference type="Proteomes" id="UP000015454"/>
    </source>
</evidence>
<dbReference type="STRING" id="1049789.LEP1GSC050_4056"/>
<organism evidence="13 14">
    <name type="scientific">Leptospira broomii serovar Hurstbridge str. 5399</name>
    <dbReference type="NCBI Taxonomy" id="1049789"/>
    <lineage>
        <taxon>Bacteria</taxon>
        <taxon>Pseudomonadati</taxon>
        <taxon>Spirochaetota</taxon>
        <taxon>Spirochaetia</taxon>
        <taxon>Leptospirales</taxon>
        <taxon>Leptospiraceae</taxon>
        <taxon>Leptospira</taxon>
    </lineage>
</organism>
<keyword evidence="4" id="KW-0808">Transferase</keyword>
<dbReference type="PANTHER" id="PTHR43547">
    <property type="entry name" value="TWO-COMPONENT HISTIDINE KINASE"/>
    <property type="match status" value="1"/>
</dbReference>
<evidence type="ECO:0000259" key="12">
    <source>
        <dbReference type="PROSITE" id="PS50110"/>
    </source>
</evidence>
<evidence type="ECO:0000256" key="1">
    <source>
        <dbReference type="ARBA" id="ARBA00000085"/>
    </source>
</evidence>
<keyword evidence="8" id="KW-0902">Two-component regulatory system</keyword>
<evidence type="ECO:0000256" key="8">
    <source>
        <dbReference type="ARBA" id="ARBA00023012"/>
    </source>
</evidence>
<dbReference type="CDD" id="cd17574">
    <property type="entry name" value="REC_OmpR"/>
    <property type="match status" value="1"/>
</dbReference>
<keyword evidence="6" id="KW-0418">Kinase</keyword>
<feature type="domain" description="Response regulatory" evidence="12">
    <location>
        <begin position="470"/>
        <end position="585"/>
    </location>
</feature>
<feature type="domain" description="Histidine kinase" evidence="11">
    <location>
        <begin position="210"/>
        <end position="426"/>
    </location>
</feature>
<dbReference type="EMBL" id="AHMO02000008">
    <property type="protein sequence ID" value="EQA45896.1"/>
    <property type="molecule type" value="Genomic_DNA"/>
</dbReference>
<dbReference type="InterPro" id="IPR011006">
    <property type="entry name" value="CheY-like_superfamily"/>
</dbReference>
<dbReference type="FunFam" id="1.10.287.130:FF:000045">
    <property type="entry name" value="Two-component system sensor histidine kinase/response regulator"/>
    <property type="match status" value="1"/>
</dbReference>
<dbReference type="InterPro" id="IPR001789">
    <property type="entry name" value="Sig_transdc_resp-reg_receiver"/>
</dbReference>
<dbReference type="EC" id="2.7.13.3" evidence="2"/>
<protein>
    <recommendedName>
        <fullName evidence="2">histidine kinase</fullName>
        <ecNumber evidence="2">2.7.13.3</ecNumber>
    </recommendedName>
</protein>
<dbReference type="FunFam" id="3.30.565.10:FF:000006">
    <property type="entry name" value="Sensor histidine kinase WalK"/>
    <property type="match status" value="1"/>
</dbReference>
<keyword evidence="3 9" id="KW-0597">Phosphoprotein</keyword>
<evidence type="ECO:0000256" key="9">
    <source>
        <dbReference type="PROSITE-ProRule" id="PRU00169"/>
    </source>
</evidence>
<feature type="domain" description="Histidine kinase" evidence="11">
    <location>
        <begin position="607"/>
        <end position="821"/>
    </location>
</feature>
<dbReference type="Gene3D" id="3.30.450.20">
    <property type="entry name" value="PAS domain"/>
    <property type="match status" value="1"/>
</dbReference>
<evidence type="ECO:0000259" key="11">
    <source>
        <dbReference type="PROSITE" id="PS50109"/>
    </source>
</evidence>
<dbReference type="PROSITE" id="PS50110">
    <property type="entry name" value="RESPONSE_REGULATORY"/>
    <property type="match status" value="1"/>
</dbReference>
<dbReference type="InterPro" id="IPR004358">
    <property type="entry name" value="Sig_transdc_His_kin-like_C"/>
</dbReference>
<evidence type="ECO:0000256" key="7">
    <source>
        <dbReference type="ARBA" id="ARBA00022840"/>
    </source>
</evidence>
<evidence type="ECO:0000256" key="3">
    <source>
        <dbReference type="ARBA" id="ARBA00022553"/>
    </source>
</evidence>
<dbReference type="PROSITE" id="PS50109">
    <property type="entry name" value="HIS_KIN"/>
    <property type="match status" value="2"/>
</dbReference>
<dbReference type="SMART" id="SM00388">
    <property type="entry name" value="HisKA"/>
    <property type="match status" value="2"/>
</dbReference>
<name>T0FDD7_9LEPT</name>
<dbReference type="InterPro" id="IPR005467">
    <property type="entry name" value="His_kinase_dom"/>
</dbReference>
<dbReference type="InterPro" id="IPR035965">
    <property type="entry name" value="PAS-like_dom_sf"/>
</dbReference>
<reference evidence="13" key="1">
    <citation type="submission" date="2013-05" db="EMBL/GenBank/DDBJ databases">
        <authorList>
            <person name="Harkins D.M."/>
            <person name="Durkin A.S."/>
            <person name="Brinkac L.M."/>
            <person name="Haft D.H."/>
            <person name="Selengut J.D."/>
            <person name="Sanka R."/>
            <person name="DePew J."/>
            <person name="Purushe J."/>
            <person name="Hartskeerl R.A."/>
            <person name="Ahmed A."/>
            <person name="van der Linden H."/>
            <person name="Goris M.G.A."/>
            <person name="Vinetz J.M."/>
            <person name="Sutton G.G."/>
            <person name="Nierman W.C."/>
            <person name="Fouts D.E."/>
        </authorList>
    </citation>
    <scope>NUCLEOTIDE SEQUENCE [LARGE SCALE GENOMIC DNA]</scope>
    <source>
        <strain evidence="13">5399</strain>
    </source>
</reference>
<keyword evidence="14" id="KW-1185">Reference proteome</keyword>
<dbReference type="Proteomes" id="UP000015454">
    <property type="component" value="Unassembled WGS sequence"/>
</dbReference>
<dbReference type="SUPFAM" id="SSF55785">
    <property type="entry name" value="PYP-like sensor domain (PAS domain)"/>
    <property type="match status" value="1"/>
</dbReference>
<comment type="caution">
    <text evidence="13">The sequence shown here is derived from an EMBL/GenBank/DDBJ whole genome shotgun (WGS) entry which is preliminary data.</text>
</comment>
<proteinExistence type="predicted"/>
<dbReference type="SMART" id="SM00448">
    <property type="entry name" value="REC"/>
    <property type="match status" value="1"/>
</dbReference>
<dbReference type="GO" id="GO:0005524">
    <property type="term" value="F:ATP binding"/>
    <property type="evidence" value="ECO:0007669"/>
    <property type="project" value="UniProtKB-KW"/>
</dbReference>
<dbReference type="Pfam" id="PF08448">
    <property type="entry name" value="PAS_4"/>
    <property type="match status" value="1"/>
</dbReference>
<dbReference type="Gene3D" id="3.30.565.10">
    <property type="entry name" value="Histidine kinase-like ATPase, C-terminal domain"/>
    <property type="match status" value="2"/>
</dbReference>
<dbReference type="SUPFAM" id="SSF47384">
    <property type="entry name" value="Homodimeric domain of signal transducing histidine kinase"/>
    <property type="match status" value="2"/>
</dbReference>
<dbReference type="Pfam" id="PF00072">
    <property type="entry name" value="Response_reg"/>
    <property type="match status" value="1"/>
</dbReference>